<reference evidence="1 2" key="1">
    <citation type="submission" date="2016-10" db="EMBL/GenBank/DDBJ databases">
        <authorList>
            <person name="de Groot N.N."/>
        </authorList>
    </citation>
    <scope>NUCLEOTIDE SEQUENCE [LARGE SCALE GENOMIC DNA]</scope>
    <source>
        <strain evidence="1">1</strain>
    </source>
</reference>
<keyword evidence="2" id="KW-1185">Reference proteome</keyword>
<gene>
    <name evidence="1" type="ORF">NSMM_60014</name>
</gene>
<dbReference type="AlphaFoldDB" id="A0A1G5SHG3"/>
<protein>
    <recommendedName>
        <fullName evidence="3">Exo-alpha-sialidase</fullName>
    </recommendedName>
</protein>
<organism evidence="1 2">
    <name type="scientific">Nitrosomonas mobilis</name>
    <dbReference type="NCBI Taxonomy" id="51642"/>
    <lineage>
        <taxon>Bacteria</taxon>
        <taxon>Pseudomonadati</taxon>
        <taxon>Pseudomonadota</taxon>
        <taxon>Betaproteobacteria</taxon>
        <taxon>Nitrosomonadales</taxon>
        <taxon>Nitrosomonadaceae</taxon>
        <taxon>Nitrosomonas</taxon>
    </lineage>
</organism>
<evidence type="ECO:0000313" key="2">
    <source>
        <dbReference type="Proteomes" id="UP000198729"/>
    </source>
</evidence>
<sequence length="108" mass="11734">MAFGYGKNDRSVHAVIGKGSSEQSVIYNLYSNDCGKRWVKPVRMGDDTGLHGDVAVNANGRLVVMIWGVIADDGLAIIAAEQLRNGKFTEPVKLFAPGVRAAFPRKSW</sequence>
<dbReference type="OrthoDB" id="9764969at2"/>
<evidence type="ECO:0008006" key="3">
    <source>
        <dbReference type="Google" id="ProtNLM"/>
    </source>
</evidence>
<proteinExistence type="predicted"/>
<dbReference type="Proteomes" id="UP000198729">
    <property type="component" value="Unassembled WGS sequence"/>
</dbReference>
<evidence type="ECO:0000313" key="1">
    <source>
        <dbReference type="EMBL" id="SCZ86532.1"/>
    </source>
</evidence>
<accession>A0A1G5SHG3</accession>
<name>A0A1G5SHG3_9PROT</name>
<dbReference type="EMBL" id="FMWO01000069">
    <property type="protein sequence ID" value="SCZ86532.1"/>
    <property type="molecule type" value="Genomic_DNA"/>
</dbReference>